<feature type="transmembrane region" description="Helical" evidence="9">
    <location>
        <begin position="271"/>
        <end position="293"/>
    </location>
</feature>
<feature type="transmembrane region" description="Helical" evidence="9">
    <location>
        <begin position="48"/>
        <end position="79"/>
    </location>
</feature>
<name>A0ABT2J8V2_9PSEU</name>
<evidence type="ECO:0000256" key="5">
    <source>
        <dbReference type="ARBA" id="ARBA00022592"/>
    </source>
</evidence>
<evidence type="ECO:0000256" key="1">
    <source>
        <dbReference type="ARBA" id="ARBA00004651"/>
    </source>
</evidence>
<dbReference type="Gene3D" id="1.10.3720.10">
    <property type="entry name" value="MetI-like"/>
    <property type="match status" value="1"/>
</dbReference>
<feature type="domain" description="ABC transmembrane type-1" evidence="11">
    <location>
        <begin position="54"/>
        <end position="289"/>
    </location>
</feature>
<keyword evidence="5 10" id="KW-0592">Phosphate transport</keyword>
<dbReference type="InterPro" id="IPR051124">
    <property type="entry name" value="Phosphate_Transport_Permease"/>
</dbReference>
<feature type="transmembrane region" description="Helical" evidence="9">
    <location>
        <begin position="151"/>
        <end position="171"/>
    </location>
</feature>
<dbReference type="PANTHER" id="PTHR30425">
    <property type="entry name" value="PHOSPHATE TRANSPORT SYSTEM PERMEASE PROTEIN PST"/>
    <property type="match status" value="1"/>
</dbReference>
<dbReference type="InterPro" id="IPR011864">
    <property type="entry name" value="Phosphate_PstC"/>
</dbReference>
<evidence type="ECO:0000256" key="3">
    <source>
        <dbReference type="ARBA" id="ARBA00022448"/>
    </source>
</evidence>
<gene>
    <name evidence="12" type="primary">pstC</name>
    <name evidence="12" type="ORF">JT362_14270</name>
</gene>
<evidence type="ECO:0000256" key="10">
    <source>
        <dbReference type="RuleBase" id="RU363054"/>
    </source>
</evidence>
<sequence length="304" mass="32327">MARGFGVLVLLVMGGIGVFLAIEAVPAFREWGWGFFTTEEWNPENGVLGIAAVLFGTGVIALVAMVLAFPLALGTALYISEYAAPRAKRWLIAMIDLMASVPSVIYGLVGAYLLQPEMVFVSRWIHDMFGWIPIFAVDTDPDAAVFAQSRYTASPIIAAIVVAVMVLPYACMVMREVFDQAPQGEREAAYALGSTRWGMIRSVVLPFGRGGIVGGTMLALGRALGETIAVVLILAPLFEIKVEILENGGITVPTLIATRYGESTGLQLSGLLAAGLVLFVVTLITNSIAAVIVTRSRSGASTEI</sequence>
<keyword evidence="13" id="KW-1185">Reference proteome</keyword>
<evidence type="ECO:0000259" key="11">
    <source>
        <dbReference type="PROSITE" id="PS50928"/>
    </source>
</evidence>
<evidence type="ECO:0000313" key="13">
    <source>
        <dbReference type="Proteomes" id="UP001156441"/>
    </source>
</evidence>
<organism evidence="12 13">
    <name type="scientific">Actinophytocola gossypii</name>
    <dbReference type="NCBI Taxonomy" id="2812003"/>
    <lineage>
        <taxon>Bacteria</taxon>
        <taxon>Bacillati</taxon>
        <taxon>Actinomycetota</taxon>
        <taxon>Actinomycetes</taxon>
        <taxon>Pseudonocardiales</taxon>
        <taxon>Pseudonocardiaceae</taxon>
    </lineage>
</organism>
<evidence type="ECO:0000256" key="8">
    <source>
        <dbReference type="ARBA" id="ARBA00023136"/>
    </source>
</evidence>
<evidence type="ECO:0000313" key="12">
    <source>
        <dbReference type="EMBL" id="MCT2584287.1"/>
    </source>
</evidence>
<comment type="similarity">
    <text evidence="2 10">Belongs to the binding-protein-dependent transport system permease family. CysTW subfamily.</text>
</comment>
<keyword evidence="3 9" id="KW-0813">Transport</keyword>
<feature type="transmembrane region" description="Helical" evidence="9">
    <location>
        <begin position="7"/>
        <end position="28"/>
    </location>
</feature>
<comment type="function">
    <text evidence="10">Part of the binding-protein-dependent transport system for phosphate; probably responsible for the translocation of the substrate across the membrane.</text>
</comment>
<evidence type="ECO:0000256" key="9">
    <source>
        <dbReference type="RuleBase" id="RU363032"/>
    </source>
</evidence>
<proteinExistence type="inferred from homology"/>
<evidence type="ECO:0000256" key="4">
    <source>
        <dbReference type="ARBA" id="ARBA00022475"/>
    </source>
</evidence>
<keyword evidence="6 9" id="KW-0812">Transmembrane</keyword>
<protein>
    <recommendedName>
        <fullName evidence="10">Phosphate transport system permease protein</fullName>
    </recommendedName>
</protein>
<evidence type="ECO:0000256" key="6">
    <source>
        <dbReference type="ARBA" id="ARBA00022692"/>
    </source>
</evidence>
<accession>A0ABT2J8V2</accession>
<dbReference type="EMBL" id="JAFFZE010000012">
    <property type="protein sequence ID" value="MCT2584287.1"/>
    <property type="molecule type" value="Genomic_DNA"/>
</dbReference>
<reference evidence="12 13" key="1">
    <citation type="submission" date="2021-02" db="EMBL/GenBank/DDBJ databases">
        <title>Actinophytocola xerophila sp. nov., isolated from soil of cotton cropping field.</title>
        <authorList>
            <person name="Huang R."/>
            <person name="Chen X."/>
            <person name="Ge X."/>
            <person name="Liu W."/>
        </authorList>
    </citation>
    <scope>NUCLEOTIDE SEQUENCE [LARGE SCALE GENOMIC DNA]</scope>
    <source>
        <strain evidence="12 13">S1-96</strain>
    </source>
</reference>
<feature type="transmembrane region" description="Helical" evidence="9">
    <location>
        <begin position="91"/>
        <end position="114"/>
    </location>
</feature>
<keyword evidence="8 9" id="KW-0472">Membrane</keyword>
<dbReference type="PROSITE" id="PS50928">
    <property type="entry name" value="ABC_TM1"/>
    <property type="match status" value="1"/>
</dbReference>
<keyword evidence="4 10" id="KW-1003">Cell membrane</keyword>
<dbReference type="NCBIfam" id="TIGR02138">
    <property type="entry name" value="phosphate_pstC"/>
    <property type="match status" value="1"/>
</dbReference>
<dbReference type="Proteomes" id="UP001156441">
    <property type="component" value="Unassembled WGS sequence"/>
</dbReference>
<dbReference type="InterPro" id="IPR035906">
    <property type="entry name" value="MetI-like_sf"/>
</dbReference>
<comment type="caution">
    <text evidence="12">The sequence shown here is derived from an EMBL/GenBank/DDBJ whole genome shotgun (WGS) entry which is preliminary data.</text>
</comment>
<evidence type="ECO:0000256" key="2">
    <source>
        <dbReference type="ARBA" id="ARBA00007069"/>
    </source>
</evidence>
<dbReference type="Pfam" id="PF00528">
    <property type="entry name" value="BPD_transp_1"/>
    <property type="match status" value="1"/>
</dbReference>
<keyword evidence="7 9" id="KW-1133">Transmembrane helix</keyword>
<dbReference type="PANTHER" id="PTHR30425:SF1">
    <property type="entry name" value="PHOSPHATE TRANSPORT SYSTEM PERMEASE PROTEIN PSTC"/>
    <property type="match status" value="1"/>
</dbReference>
<dbReference type="InterPro" id="IPR000515">
    <property type="entry name" value="MetI-like"/>
</dbReference>
<comment type="subcellular location">
    <subcellularLocation>
        <location evidence="1 9">Cell membrane</location>
        <topology evidence="1 9">Multi-pass membrane protein</topology>
    </subcellularLocation>
</comment>
<feature type="transmembrane region" description="Helical" evidence="9">
    <location>
        <begin position="219"/>
        <end position="238"/>
    </location>
</feature>
<evidence type="ECO:0000256" key="7">
    <source>
        <dbReference type="ARBA" id="ARBA00022989"/>
    </source>
</evidence>
<dbReference type="SUPFAM" id="SSF161098">
    <property type="entry name" value="MetI-like"/>
    <property type="match status" value="1"/>
</dbReference>
<dbReference type="CDD" id="cd06261">
    <property type="entry name" value="TM_PBP2"/>
    <property type="match status" value="1"/>
</dbReference>